<evidence type="ECO:0000313" key="2">
    <source>
        <dbReference type="EMBL" id="NPU65285.1"/>
    </source>
</evidence>
<comment type="caution">
    <text evidence="2">The sequence shown here is derived from an EMBL/GenBank/DDBJ whole genome shotgun (WGS) entry which is preliminary data.</text>
</comment>
<accession>A0ABX2CCS6</accession>
<reference evidence="2" key="1">
    <citation type="submission" date="2020-05" db="EMBL/GenBank/DDBJ databases">
        <title>Nod-independent and nitrogen-fixing Bradyrhizobium aeschynomene sp. nov. isolated from nodules of Aeschynomene indica.</title>
        <authorList>
            <person name="Zhang Z."/>
        </authorList>
    </citation>
    <scope>NUCLEOTIDE SEQUENCE</scope>
    <source>
        <strain evidence="2">83012</strain>
    </source>
</reference>
<dbReference type="Proteomes" id="UP000886476">
    <property type="component" value="Unassembled WGS sequence"/>
</dbReference>
<evidence type="ECO:0000259" key="1">
    <source>
        <dbReference type="Pfam" id="PF01636"/>
    </source>
</evidence>
<protein>
    <submittedName>
        <fullName evidence="2">Phosphotransferase</fullName>
    </submittedName>
</protein>
<feature type="domain" description="Aminoglycoside phosphotransferase" evidence="1">
    <location>
        <begin position="55"/>
        <end position="265"/>
    </location>
</feature>
<evidence type="ECO:0000313" key="3">
    <source>
        <dbReference type="Proteomes" id="UP000886476"/>
    </source>
</evidence>
<gene>
    <name evidence="2" type="ORF">HL667_09790</name>
</gene>
<dbReference type="InterPro" id="IPR051678">
    <property type="entry name" value="AGP_Transferase"/>
</dbReference>
<dbReference type="InterPro" id="IPR016259">
    <property type="entry name" value="Hygromycin-B_Kinase"/>
</dbReference>
<dbReference type="PIRSF" id="PIRSF000707">
    <property type="entry name" value="Hygromycin-B_kinase"/>
    <property type="match status" value="1"/>
</dbReference>
<organism evidence="2 3">
    <name type="scientific">Bradyrhizobium aeschynomenes</name>
    <dbReference type="NCBI Taxonomy" id="2734909"/>
    <lineage>
        <taxon>Bacteria</taxon>
        <taxon>Pseudomonadati</taxon>
        <taxon>Pseudomonadota</taxon>
        <taxon>Alphaproteobacteria</taxon>
        <taxon>Hyphomicrobiales</taxon>
        <taxon>Nitrobacteraceae</taxon>
        <taxon>Bradyrhizobium</taxon>
    </lineage>
</organism>
<proteinExistence type="predicted"/>
<dbReference type="PANTHER" id="PTHR21310">
    <property type="entry name" value="AMINOGLYCOSIDE PHOSPHOTRANSFERASE-RELATED-RELATED"/>
    <property type="match status" value="1"/>
</dbReference>
<dbReference type="Pfam" id="PF01636">
    <property type="entry name" value="APH"/>
    <property type="match status" value="1"/>
</dbReference>
<dbReference type="SUPFAM" id="SSF56112">
    <property type="entry name" value="Protein kinase-like (PK-like)"/>
    <property type="match status" value="1"/>
</dbReference>
<dbReference type="InterPro" id="IPR011009">
    <property type="entry name" value="Kinase-like_dom_sf"/>
</dbReference>
<dbReference type="InterPro" id="IPR002575">
    <property type="entry name" value="Aminoglycoside_PTrfase"/>
</dbReference>
<sequence length="317" mass="34921">MTALPRVADAAELRRLRADGGQWLPAARDIVSGHGYGGARLVSFTAGTNLVAALGGDAILKIFPSVHRRQFLSERATLRVVFKRLAAVATPELLHEGERDGWSYLIMTRLHGIAAAEVWPQLTEADKQYLLRQLGRLIADVQRIPPGELLALEPSWPDVLQTQMAGCRARHTRLGLPERLLDGLDVLLQQAAALLPRDPPSVILTGEYIPENFLIARDGDGWRVSGLFDFGDVFTGFGEYDLLGPSAFMAAGHAGRVRALFEGYGLTQADITSTLKRRLLALMLLHQASDPVRHICIPDWPAKVQSFDELQELVWPD</sequence>
<dbReference type="EMBL" id="JABFDN010000002">
    <property type="protein sequence ID" value="NPU65285.1"/>
    <property type="molecule type" value="Genomic_DNA"/>
</dbReference>
<name>A0ABX2CCS6_9BRAD</name>
<dbReference type="CDD" id="cd05120">
    <property type="entry name" value="APH_ChoK_like"/>
    <property type="match status" value="1"/>
</dbReference>
<keyword evidence="3" id="KW-1185">Reference proteome</keyword>
<dbReference type="RefSeq" id="WP_172110336.1">
    <property type="nucleotide sequence ID" value="NZ_JABFDN010000002.1"/>
</dbReference>
<dbReference type="PANTHER" id="PTHR21310:SF15">
    <property type="entry name" value="AMINOGLYCOSIDE PHOSPHOTRANSFERASE DOMAIN-CONTAINING PROTEIN"/>
    <property type="match status" value="1"/>
</dbReference>
<dbReference type="Gene3D" id="3.90.1200.10">
    <property type="match status" value="1"/>
</dbReference>